<reference evidence="5" key="1">
    <citation type="journal article" date="2023" name="IScience">
        <title>Live-bearing cockroach genome reveals convergent evolutionary mechanisms linked to viviparity in insects and beyond.</title>
        <authorList>
            <person name="Fouks B."/>
            <person name="Harrison M.C."/>
            <person name="Mikhailova A.A."/>
            <person name="Marchal E."/>
            <person name="English S."/>
            <person name="Carruthers M."/>
            <person name="Jennings E.C."/>
            <person name="Chiamaka E.L."/>
            <person name="Frigard R.A."/>
            <person name="Pippel M."/>
            <person name="Attardo G.M."/>
            <person name="Benoit J.B."/>
            <person name="Bornberg-Bauer E."/>
            <person name="Tobe S.S."/>
        </authorList>
    </citation>
    <scope>NUCLEOTIDE SEQUENCE</scope>
    <source>
        <strain evidence="5">Stay&amp;Tobe</strain>
    </source>
</reference>
<dbReference type="Proteomes" id="UP001233999">
    <property type="component" value="Unassembled WGS sequence"/>
</dbReference>
<organism evidence="5 6">
    <name type="scientific">Diploptera punctata</name>
    <name type="common">Pacific beetle cockroach</name>
    <dbReference type="NCBI Taxonomy" id="6984"/>
    <lineage>
        <taxon>Eukaryota</taxon>
        <taxon>Metazoa</taxon>
        <taxon>Ecdysozoa</taxon>
        <taxon>Arthropoda</taxon>
        <taxon>Hexapoda</taxon>
        <taxon>Insecta</taxon>
        <taxon>Pterygota</taxon>
        <taxon>Neoptera</taxon>
        <taxon>Polyneoptera</taxon>
        <taxon>Dictyoptera</taxon>
        <taxon>Blattodea</taxon>
        <taxon>Blaberoidea</taxon>
        <taxon>Blaberidae</taxon>
        <taxon>Diplopterinae</taxon>
        <taxon>Diploptera</taxon>
    </lineage>
</organism>
<dbReference type="CDD" id="cd23598">
    <property type="entry name" value="TFP_LU_ECD_Babo"/>
    <property type="match status" value="1"/>
</dbReference>
<dbReference type="InterPro" id="IPR045860">
    <property type="entry name" value="Snake_toxin-like_sf"/>
</dbReference>
<evidence type="ECO:0000256" key="1">
    <source>
        <dbReference type="ARBA" id="ARBA00004370"/>
    </source>
</evidence>
<protein>
    <recommendedName>
        <fullName evidence="4">Activin types I and II receptor domain-containing protein</fullName>
    </recommendedName>
</protein>
<dbReference type="EMBL" id="JASPKZ010003812">
    <property type="protein sequence ID" value="KAJ9592728.1"/>
    <property type="molecule type" value="Genomic_DNA"/>
</dbReference>
<keyword evidence="2" id="KW-0732">Signal</keyword>
<dbReference type="Gene3D" id="2.10.60.10">
    <property type="entry name" value="CD59"/>
    <property type="match status" value="1"/>
</dbReference>
<evidence type="ECO:0000256" key="2">
    <source>
        <dbReference type="ARBA" id="ARBA00022729"/>
    </source>
</evidence>
<keyword evidence="3" id="KW-0472">Membrane</keyword>
<evidence type="ECO:0000313" key="6">
    <source>
        <dbReference type="Proteomes" id="UP001233999"/>
    </source>
</evidence>
<dbReference type="GO" id="GO:0004675">
    <property type="term" value="F:transmembrane receptor protein serine/threonine kinase activity"/>
    <property type="evidence" value="ECO:0007669"/>
    <property type="project" value="InterPro"/>
</dbReference>
<evidence type="ECO:0000313" key="5">
    <source>
        <dbReference type="EMBL" id="KAJ9592728.1"/>
    </source>
</evidence>
<evidence type="ECO:0000256" key="3">
    <source>
        <dbReference type="ARBA" id="ARBA00023136"/>
    </source>
</evidence>
<reference evidence="5" key="2">
    <citation type="submission" date="2023-05" db="EMBL/GenBank/DDBJ databases">
        <authorList>
            <person name="Fouks B."/>
        </authorList>
    </citation>
    <scope>NUCLEOTIDE SEQUENCE</scope>
    <source>
        <strain evidence="5">Stay&amp;Tobe</strain>
        <tissue evidence="5">Testes</tissue>
    </source>
</reference>
<comment type="subcellular location">
    <subcellularLocation>
        <location evidence="1">Membrane</location>
    </subcellularLocation>
</comment>
<evidence type="ECO:0000259" key="4">
    <source>
        <dbReference type="Pfam" id="PF01064"/>
    </source>
</evidence>
<comment type="caution">
    <text evidence="5">The sequence shown here is derived from an EMBL/GenBank/DDBJ whole genome shotgun (WGS) entry which is preliminary data.</text>
</comment>
<feature type="non-terminal residue" evidence="5">
    <location>
        <position position="1"/>
    </location>
</feature>
<gene>
    <name evidence="5" type="ORF">L9F63_015608</name>
</gene>
<keyword evidence="6" id="KW-1185">Reference proteome</keyword>
<feature type="non-terminal residue" evidence="5">
    <location>
        <position position="104"/>
    </location>
</feature>
<dbReference type="Pfam" id="PF01064">
    <property type="entry name" value="Activin_recp"/>
    <property type="match status" value="1"/>
</dbReference>
<sequence length="104" mass="11812">MHTNFVGLLCHCDICVDTNNTCVTKGFCFTTTSLQKETGIISRAYRCLDEALIHPPENPIMCHYANPLNDTFVINCCKDRDMCNKYLNPILHVRNKSAEETAKQ</sequence>
<name>A0AAD8A5K3_DIPPU</name>
<accession>A0AAD8A5K3</accession>
<feature type="domain" description="Activin types I and II receptor" evidence="4">
    <location>
        <begin position="9"/>
        <end position="85"/>
    </location>
</feature>
<dbReference type="SUPFAM" id="SSF57302">
    <property type="entry name" value="Snake toxin-like"/>
    <property type="match status" value="1"/>
</dbReference>
<dbReference type="GO" id="GO:0016020">
    <property type="term" value="C:membrane"/>
    <property type="evidence" value="ECO:0007669"/>
    <property type="project" value="UniProtKB-SubCell"/>
</dbReference>
<dbReference type="InterPro" id="IPR000472">
    <property type="entry name" value="Activin_recp"/>
</dbReference>
<proteinExistence type="predicted"/>
<dbReference type="AlphaFoldDB" id="A0AAD8A5K3"/>